<proteinExistence type="predicted"/>
<dbReference type="EMBL" id="QKSB01000003">
    <property type="protein sequence ID" value="PZE17597.1"/>
    <property type="molecule type" value="Genomic_DNA"/>
</dbReference>
<dbReference type="RefSeq" id="WP_111062557.1">
    <property type="nucleotide sequence ID" value="NZ_JBHUCU010000027.1"/>
</dbReference>
<accession>A0A2W1N067</accession>
<evidence type="ECO:0000313" key="3">
    <source>
        <dbReference type="Proteomes" id="UP000249248"/>
    </source>
</evidence>
<name>A0A2W1N067_9FLAO</name>
<keyword evidence="1" id="KW-0472">Membrane</keyword>
<evidence type="ECO:0000256" key="1">
    <source>
        <dbReference type="SAM" id="Phobius"/>
    </source>
</evidence>
<organism evidence="2 3">
    <name type="scientific">Putridiphycobacter roseus</name>
    <dbReference type="NCBI Taxonomy" id="2219161"/>
    <lineage>
        <taxon>Bacteria</taxon>
        <taxon>Pseudomonadati</taxon>
        <taxon>Bacteroidota</taxon>
        <taxon>Flavobacteriia</taxon>
        <taxon>Flavobacteriales</taxon>
        <taxon>Crocinitomicaceae</taxon>
        <taxon>Putridiphycobacter</taxon>
    </lineage>
</organism>
<protein>
    <recommendedName>
        <fullName evidence="4">DUF3311 domain-containing protein</fullName>
    </recommendedName>
</protein>
<reference evidence="2 3" key="1">
    <citation type="submission" date="2018-06" db="EMBL/GenBank/DDBJ databases">
        <title>The draft genome sequence of Crocinitomix sp. SM1701.</title>
        <authorList>
            <person name="Zhang X."/>
        </authorList>
    </citation>
    <scope>NUCLEOTIDE SEQUENCE [LARGE SCALE GENOMIC DNA]</scope>
    <source>
        <strain evidence="2 3">SM1701</strain>
    </source>
</reference>
<keyword evidence="1" id="KW-0812">Transmembrane</keyword>
<dbReference type="AlphaFoldDB" id="A0A2W1N067"/>
<sequence>MKKRHEQKLVMITVILFFVLNIPFILIFNQTVHVFGIPLLYFGIFLFWLLSIIASYIILKKYYE</sequence>
<comment type="caution">
    <text evidence="2">The sequence shown here is derived from an EMBL/GenBank/DDBJ whole genome shotgun (WGS) entry which is preliminary data.</text>
</comment>
<evidence type="ECO:0000313" key="2">
    <source>
        <dbReference type="EMBL" id="PZE17597.1"/>
    </source>
</evidence>
<feature type="transmembrane region" description="Helical" evidence="1">
    <location>
        <begin position="9"/>
        <end position="28"/>
    </location>
</feature>
<keyword evidence="1" id="KW-1133">Transmembrane helix</keyword>
<keyword evidence="3" id="KW-1185">Reference proteome</keyword>
<feature type="transmembrane region" description="Helical" evidence="1">
    <location>
        <begin position="40"/>
        <end position="59"/>
    </location>
</feature>
<evidence type="ECO:0008006" key="4">
    <source>
        <dbReference type="Google" id="ProtNLM"/>
    </source>
</evidence>
<dbReference type="Proteomes" id="UP000249248">
    <property type="component" value="Unassembled WGS sequence"/>
</dbReference>
<gene>
    <name evidence="2" type="ORF">DNU06_07145</name>
</gene>